<dbReference type="Proteomes" id="UP000250242">
    <property type="component" value="Unassembled WGS sequence"/>
</dbReference>
<dbReference type="RefSeq" id="WP_156099031.1">
    <property type="nucleotide sequence ID" value="NZ_UATH01000001.1"/>
</dbReference>
<reference evidence="2 3" key="1">
    <citation type="submission" date="2018-06" db="EMBL/GenBank/DDBJ databases">
        <authorList>
            <consortium name="Pathogen Informatics"/>
            <person name="Doyle S."/>
        </authorList>
    </citation>
    <scope>NUCLEOTIDE SEQUENCE [LARGE SCALE GENOMIC DNA]</scope>
    <source>
        <strain evidence="2 3">NCTC11009</strain>
    </source>
</reference>
<feature type="transmembrane region" description="Helical" evidence="1">
    <location>
        <begin position="28"/>
        <end position="46"/>
    </location>
</feature>
<protein>
    <submittedName>
        <fullName evidence="2">Uncharacterized protein</fullName>
    </submittedName>
</protein>
<evidence type="ECO:0000313" key="2">
    <source>
        <dbReference type="EMBL" id="SPY08178.1"/>
    </source>
</evidence>
<gene>
    <name evidence="2" type="ORF">NCTC11009_01400</name>
</gene>
<keyword evidence="1" id="KW-1133">Transmembrane helix</keyword>
<sequence>MYYDDEEDRKRADRELDLIYQKAAYEKGFSRGVWTTAIFCFAMYLISKYF</sequence>
<accession>A0A2X1UM81</accession>
<evidence type="ECO:0000256" key="1">
    <source>
        <dbReference type="SAM" id="Phobius"/>
    </source>
</evidence>
<dbReference type="AlphaFoldDB" id="A0A2X1UM81"/>
<keyword evidence="1" id="KW-0472">Membrane</keyword>
<keyword evidence="1" id="KW-0812">Transmembrane</keyword>
<proteinExistence type="predicted"/>
<dbReference type="EMBL" id="UATH01000001">
    <property type="protein sequence ID" value="SPY08178.1"/>
    <property type="molecule type" value="Genomic_DNA"/>
</dbReference>
<organism evidence="2 3">
    <name type="scientific">Oligella urethralis</name>
    <dbReference type="NCBI Taxonomy" id="90245"/>
    <lineage>
        <taxon>Bacteria</taxon>
        <taxon>Pseudomonadati</taxon>
        <taxon>Pseudomonadota</taxon>
        <taxon>Betaproteobacteria</taxon>
        <taxon>Burkholderiales</taxon>
        <taxon>Alcaligenaceae</taxon>
        <taxon>Oligella</taxon>
    </lineage>
</organism>
<name>A0A2X1UM81_9BURK</name>
<evidence type="ECO:0000313" key="3">
    <source>
        <dbReference type="Proteomes" id="UP000250242"/>
    </source>
</evidence>